<gene>
    <name evidence="2" type="ORF">PFICI_10599</name>
</gene>
<protein>
    <submittedName>
        <fullName evidence="2">Uncharacterized protein</fullName>
    </submittedName>
</protein>
<feature type="region of interest" description="Disordered" evidence="1">
    <location>
        <begin position="1"/>
        <end position="50"/>
    </location>
</feature>
<dbReference type="HOGENOM" id="CLU_1949565_0_0_1"/>
<keyword evidence="3" id="KW-1185">Reference proteome</keyword>
<evidence type="ECO:0000256" key="1">
    <source>
        <dbReference type="SAM" id="MobiDB-lite"/>
    </source>
</evidence>
<feature type="compositionally biased region" description="Low complexity" evidence="1">
    <location>
        <begin position="30"/>
        <end position="45"/>
    </location>
</feature>
<name>W3WZG9_PESFW</name>
<dbReference type="RefSeq" id="XP_007837371.1">
    <property type="nucleotide sequence ID" value="XM_007839180.1"/>
</dbReference>
<evidence type="ECO:0000313" key="3">
    <source>
        <dbReference type="Proteomes" id="UP000030651"/>
    </source>
</evidence>
<reference evidence="3" key="1">
    <citation type="journal article" date="2015" name="BMC Genomics">
        <title>Genomic and transcriptomic analysis of the endophytic fungus Pestalotiopsis fici reveals its lifestyle and high potential for synthesis of natural products.</title>
        <authorList>
            <person name="Wang X."/>
            <person name="Zhang X."/>
            <person name="Liu L."/>
            <person name="Xiang M."/>
            <person name="Wang W."/>
            <person name="Sun X."/>
            <person name="Che Y."/>
            <person name="Guo L."/>
            <person name="Liu G."/>
            <person name="Guo L."/>
            <person name="Wang C."/>
            <person name="Yin W.B."/>
            <person name="Stadler M."/>
            <person name="Zhang X."/>
            <person name="Liu X."/>
        </authorList>
    </citation>
    <scope>NUCLEOTIDE SEQUENCE [LARGE SCALE GENOMIC DNA]</scope>
    <source>
        <strain evidence="3">W106-1 / CGMCC3.15140</strain>
    </source>
</reference>
<dbReference type="Proteomes" id="UP000030651">
    <property type="component" value="Unassembled WGS sequence"/>
</dbReference>
<dbReference type="GeneID" id="19275612"/>
<dbReference type="InParanoid" id="W3WZG9"/>
<dbReference type="EMBL" id="KI912115">
    <property type="protein sequence ID" value="ETS78537.1"/>
    <property type="molecule type" value="Genomic_DNA"/>
</dbReference>
<sequence>MGSNTHTHHSSQGRTKDKATKNNTKKNRRSGASSATASVKTTAATRGDGSTIEASFCQSTTASFQLNNDPSDHTTGCLPQCDHSSCPNNFDGYVMNPQGIDFSGIGSQFDGINTDPAVFDWSQEVRDGL</sequence>
<accession>W3WZG9</accession>
<feature type="compositionally biased region" description="Basic residues" evidence="1">
    <location>
        <begin position="1"/>
        <end position="11"/>
    </location>
</feature>
<dbReference type="AlphaFoldDB" id="W3WZG9"/>
<organism evidence="2 3">
    <name type="scientific">Pestalotiopsis fici (strain W106-1 / CGMCC3.15140)</name>
    <dbReference type="NCBI Taxonomy" id="1229662"/>
    <lineage>
        <taxon>Eukaryota</taxon>
        <taxon>Fungi</taxon>
        <taxon>Dikarya</taxon>
        <taxon>Ascomycota</taxon>
        <taxon>Pezizomycotina</taxon>
        <taxon>Sordariomycetes</taxon>
        <taxon>Xylariomycetidae</taxon>
        <taxon>Amphisphaeriales</taxon>
        <taxon>Sporocadaceae</taxon>
        <taxon>Pestalotiopsis</taxon>
    </lineage>
</organism>
<evidence type="ECO:0000313" key="2">
    <source>
        <dbReference type="EMBL" id="ETS78537.1"/>
    </source>
</evidence>
<proteinExistence type="predicted"/>
<dbReference type="KEGG" id="pfy:PFICI_10599"/>